<dbReference type="RefSeq" id="WP_259091672.1">
    <property type="nucleotide sequence ID" value="NZ_BAAAZC010000015.1"/>
</dbReference>
<evidence type="ECO:0000256" key="5">
    <source>
        <dbReference type="SAM" id="Phobius"/>
    </source>
</evidence>
<evidence type="ECO:0000259" key="6">
    <source>
        <dbReference type="Pfam" id="PF01609"/>
    </source>
</evidence>
<name>A0ABP7PWU0_9SPHI</name>
<accession>A0ABP7PWU0</accession>
<dbReference type="Pfam" id="PF01609">
    <property type="entry name" value="DDE_Tnp_1"/>
    <property type="match status" value="1"/>
</dbReference>
<dbReference type="Proteomes" id="UP001500742">
    <property type="component" value="Unassembled WGS sequence"/>
</dbReference>
<keyword evidence="5" id="KW-0812">Transmembrane</keyword>
<dbReference type="EMBL" id="BAAAZC010000015">
    <property type="protein sequence ID" value="GAA3971389.1"/>
    <property type="molecule type" value="Genomic_DNA"/>
</dbReference>
<keyword evidence="2" id="KW-0815">Transposition</keyword>
<feature type="domain" description="Transposase IS4-like" evidence="6">
    <location>
        <begin position="124"/>
        <end position="353"/>
    </location>
</feature>
<keyword evidence="5" id="KW-0472">Membrane</keyword>
<evidence type="ECO:0000256" key="1">
    <source>
        <dbReference type="ARBA" id="ARBA00010075"/>
    </source>
</evidence>
<organism evidence="7 8">
    <name type="scientific">Mucilaginibacter dorajii</name>
    <dbReference type="NCBI Taxonomy" id="692994"/>
    <lineage>
        <taxon>Bacteria</taxon>
        <taxon>Pseudomonadati</taxon>
        <taxon>Bacteroidota</taxon>
        <taxon>Sphingobacteriia</taxon>
        <taxon>Sphingobacteriales</taxon>
        <taxon>Sphingobacteriaceae</taxon>
        <taxon>Mucilaginibacter</taxon>
    </lineage>
</organism>
<gene>
    <name evidence="7" type="ORF">GCM10022210_20960</name>
</gene>
<dbReference type="InterPro" id="IPR047952">
    <property type="entry name" value="Transpos_IS4"/>
</dbReference>
<feature type="transmembrane region" description="Helical" evidence="5">
    <location>
        <begin position="339"/>
        <end position="357"/>
    </location>
</feature>
<evidence type="ECO:0000256" key="4">
    <source>
        <dbReference type="ARBA" id="ARBA00023172"/>
    </source>
</evidence>
<keyword evidence="3" id="KW-0238">DNA-binding</keyword>
<evidence type="ECO:0000313" key="7">
    <source>
        <dbReference type="EMBL" id="GAA3971389.1"/>
    </source>
</evidence>
<sequence length="397" mass="46165">MTTENLDKVTVKQLLTFIPDQSVSALAAKTGVDYQAKVLFGRSMFYLLLYGLAENERTSLRSLEDTFNSRRFKLLFNLDPGQTTRYNSISDRLATMNLDFFEESYKMIYSLFHEHFKPKETLKYNITRVDSTMVTETASKLEKGMTTGIKKDGKKQIKYTISLDGLLPSSVKVFTEQAELSEDKTIPKAILALVDTHKDNVFVFDRGVQNRQAYVDLDEKELRFVTRVRTNSRSKVIEELLLPVNRKVGNLTILKDEWVYLYGSKNKRVDVPFRLITTKDEQDKLILFVTNMKEDTDKELIPVQDIIMIYKQRWDIEVFFRFIKQELNFSHFLSTNLNGIKIILYMTLILAMLIHIYKKHNNVGYKTAKRRVKMELEELLTIIIVEACGGNPDIVLR</sequence>
<dbReference type="NCBIfam" id="NF033592">
    <property type="entry name" value="transpos_IS4_1"/>
    <property type="match status" value="1"/>
</dbReference>
<dbReference type="PANTHER" id="PTHR33258:SF1">
    <property type="entry name" value="TRANSPOSASE INSL FOR INSERTION SEQUENCE ELEMENT IS186A-RELATED"/>
    <property type="match status" value="1"/>
</dbReference>
<evidence type="ECO:0000313" key="8">
    <source>
        <dbReference type="Proteomes" id="UP001500742"/>
    </source>
</evidence>
<dbReference type="InterPro" id="IPR012337">
    <property type="entry name" value="RNaseH-like_sf"/>
</dbReference>
<protein>
    <recommendedName>
        <fullName evidence="6">Transposase IS4-like domain-containing protein</fullName>
    </recommendedName>
</protein>
<proteinExistence type="inferred from homology"/>
<keyword evidence="8" id="KW-1185">Reference proteome</keyword>
<reference evidence="8" key="1">
    <citation type="journal article" date="2019" name="Int. J. Syst. Evol. Microbiol.">
        <title>The Global Catalogue of Microorganisms (GCM) 10K type strain sequencing project: providing services to taxonomists for standard genome sequencing and annotation.</title>
        <authorList>
            <consortium name="The Broad Institute Genomics Platform"/>
            <consortium name="The Broad Institute Genome Sequencing Center for Infectious Disease"/>
            <person name="Wu L."/>
            <person name="Ma J."/>
        </authorList>
    </citation>
    <scope>NUCLEOTIDE SEQUENCE [LARGE SCALE GENOMIC DNA]</scope>
    <source>
        <strain evidence="8">JCM 16601</strain>
    </source>
</reference>
<keyword evidence="4" id="KW-0233">DNA recombination</keyword>
<evidence type="ECO:0000256" key="3">
    <source>
        <dbReference type="ARBA" id="ARBA00023125"/>
    </source>
</evidence>
<comment type="caution">
    <text evidence="7">The sequence shown here is derived from an EMBL/GenBank/DDBJ whole genome shotgun (WGS) entry which is preliminary data.</text>
</comment>
<dbReference type="InterPro" id="IPR002559">
    <property type="entry name" value="Transposase_11"/>
</dbReference>
<comment type="similarity">
    <text evidence="1">Belongs to the transposase 11 family.</text>
</comment>
<evidence type="ECO:0000256" key="2">
    <source>
        <dbReference type="ARBA" id="ARBA00022578"/>
    </source>
</evidence>
<dbReference type="PANTHER" id="PTHR33258">
    <property type="entry name" value="TRANSPOSASE INSL FOR INSERTION SEQUENCE ELEMENT IS186A-RELATED"/>
    <property type="match status" value="1"/>
</dbReference>
<keyword evidence="5" id="KW-1133">Transmembrane helix</keyword>
<dbReference type="Gene3D" id="3.90.350.10">
    <property type="entry name" value="Transposase Inhibitor Protein From Tn5, Chain A, domain 1"/>
    <property type="match status" value="1"/>
</dbReference>
<dbReference type="SUPFAM" id="SSF53098">
    <property type="entry name" value="Ribonuclease H-like"/>
    <property type="match status" value="1"/>
</dbReference>